<dbReference type="GO" id="GO:0016787">
    <property type="term" value="F:hydrolase activity"/>
    <property type="evidence" value="ECO:0007669"/>
    <property type="project" value="UniProtKB-KW"/>
</dbReference>
<dbReference type="GO" id="GO:0046872">
    <property type="term" value="F:metal ion binding"/>
    <property type="evidence" value="ECO:0007669"/>
    <property type="project" value="UniProtKB-KW"/>
</dbReference>
<evidence type="ECO:0000256" key="10">
    <source>
        <dbReference type="SAM" id="SignalP"/>
    </source>
</evidence>
<dbReference type="PANTHER" id="PTHR13966:SF5">
    <property type="entry name" value="ENDONUCLEASE G, MITOCHONDRIAL"/>
    <property type="match status" value="1"/>
</dbReference>
<comment type="caution">
    <text evidence="13">The sequence shown here is derived from an EMBL/GenBank/DDBJ whole genome shotgun (WGS) entry which is preliminary data.</text>
</comment>
<dbReference type="InterPro" id="IPR044925">
    <property type="entry name" value="His-Me_finger_sf"/>
</dbReference>
<feature type="signal peptide" evidence="10">
    <location>
        <begin position="1"/>
        <end position="22"/>
    </location>
</feature>
<keyword evidence="4 9" id="KW-0479">Metal-binding</keyword>
<comment type="similarity">
    <text evidence="2">Belongs to the DNA/RNA non-specific endonuclease family.</text>
</comment>
<accession>A0A414MC83</accession>
<organism evidence="13 14">
    <name type="scientific">Bacteroides eggerthii</name>
    <dbReference type="NCBI Taxonomy" id="28111"/>
    <lineage>
        <taxon>Bacteria</taxon>
        <taxon>Pseudomonadati</taxon>
        <taxon>Bacteroidota</taxon>
        <taxon>Bacteroidia</taxon>
        <taxon>Bacteroidales</taxon>
        <taxon>Bacteroidaceae</taxon>
        <taxon>Bacteroides</taxon>
    </lineage>
</organism>
<protein>
    <submittedName>
        <fullName evidence="13">DNA/RNA non-specific endonuclease</fullName>
    </submittedName>
</protein>
<dbReference type="GO" id="GO:0003676">
    <property type="term" value="F:nucleic acid binding"/>
    <property type="evidence" value="ECO:0007669"/>
    <property type="project" value="InterPro"/>
</dbReference>
<feature type="chain" id="PRO_5019171575" evidence="10">
    <location>
        <begin position="23"/>
        <end position="433"/>
    </location>
</feature>
<evidence type="ECO:0000256" key="5">
    <source>
        <dbReference type="ARBA" id="ARBA00022759"/>
    </source>
</evidence>
<evidence type="ECO:0000256" key="2">
    <source>
        <dbReference type="ARBA" id="ARBA00010052"/>
    </source>
</evidence>
<keyword evidence="10" id="KW-0732">Signal</keyword>
<proteinExistence type="inferred from homology"/>
<keyword evidence="5 13" id="KW-0255">Endonuclease</keyword>
<keyword evidence="7" id="KW-0460">Magnesium</keyword>
<dbReference type="InterPro" id="IPR020821">
    <property type="entry name" value="ENPP1-3/EXOG-like_nuc-like"/>
</dbReference>
<keyword evidence="3" id="KW-0540">Nuclease</keyword>
<comment type="cofactor">
    <cofactor evidence="1">
        <name>Mg(2+)</name>
        <dbReference type="ChEBI" id="CHEBI:18420"/>
    </cofactor>
</comment>
<evidence type="ECO:0000256" key="9">
    <source>
        <dbReference type="PIRSR" id="PIRSR640255-2"/>
    </source>
</evidence>
<evidence type="ECO:0000256" key="3">
    <source>
        <dbReference type="ARBA" id="ARBA00022722"/>
    </source>
</evidence>
<name>A0A414MC83_9BACE</name>
<dbReference type="InterPro" id="IPR018524">
    <property type="entry name" value="DNA/RNA_endonuclease_AS"/>
</dbReference>
<evidence type="ECO:0000259" key="12">
    <source>
        <dbReference type="SMART" id="SM00892"/>
    </source>
</evidence>
<dbReference type="AlphaFoldDB" id="A0A414MC83"/>
<feature type="active site" description="Proton acceptor" evidence="8">
    <location>
        <position position="255"/>
    </location>
</feature>
<keyword evidence="6" id="KW-0378">Hydrolase</keyword>
<sequence>MKKISNILGLWLLMLAMVTVVACEGSDAPYNGYVETTQDNAATLVLKGYENPQAGFTVFEPDGFQSPFYIQDKTFYGKQYAFVKSTSTRLDEMKNRPEADAWQAEGVPVVDGATYWAHTETLAAHQYVKFRVCSISGNNVTIEYVVEEDVKPNANANAKDKSGYSLNLEIPRLNEANVFVAHSLKVNGAELLNYALEWDDTKKHSSWVAFAFDETTRKAGDGVKRKDNFVVDPLLPEAMQVTDEQHKSDGFDRGHICGSADRLFTQEANDQTFYFSNMSPMIHSFNSPYWAEFEEQVRKWGGAEKDFTTTYSKLYVVKGGALNELLVSYTGQKNGGDNIKPTTDANGFTKGGLACPKYYFMAVLSETDGAYHAIGFRVEHKEYSKAPTLEELKASALSIDELEEKTGIDFFCNLPDDLENTVESSMNLDDWAW</sequence>
<evidence type="ECO:0000256" key="4">
    <source>
        <dbReference type="ARBA" id="ARBA00022723"/>
    </source>
</evidence>
<dbReference type="Pfam" id="PF01223">
    <property type="entry name" value="Endonuclease_NS"/>
    <property type="match status" value="1"/>
</dbReference>
<dbReference type="Proteomes" id="UP000283538">
    <property type="component" value="Unassembled WGS sequence"/>
</dbReference>
<dbReference type="SUPFAM" id="SSF54060">
    <property type="entry name" value="His-Me finger endonucleases"/>
    <property type="match status" value="1"/>
</dbReference>
<evidence type="ECO:0000256" key="7">
    <source>
        <dbReference type="ARBA" id="ARBA00022842"/>
    </source>
</evidence>
<dbReference type="SMART" id="SM00477">
    <property type="entry name" value="NUC"/>
    <property type="match status" value="1"/>
</dbReference>
<reference evidence="13 14" key="1">
    <citation type="submission" date="2018-08" db="EMBL/GenBank/DDBJ databases">
        <title>A genome reference for cultivated species of the human gut microbiota.</title>
        <authorList>
            <person name="Zou Y."/>
            <person name="Xue W."/>
            <person name="Luo G."/>
        </authorList>
    </citation>
    <scope>NUCLEOTIDE SEQUENCE [LARGE SCALE GENOMIC DNA]</scope>
    <source>
        <strain evidence="13 14">AM26-26AC</strain>
    </source>
</reference>
<dbReference type="InterPro" id="IPR044929">
    <property type="entry name" value="DNA/RNA_non-sp_Endonuclease_sf"/>
</dbReference>
<dbReference type="EMBL" id="QSLA01000010">
    <property type="protein sequence ID" value="RHF08626.1"/>
    <property type="molecule type" value="Genomic_DNA"/>
</dbReference>
<feature type="binding site" evidence="9">
    <location>
        <position position="286"/>
    </location>
    <ligand>
        <name>Mg(2+)</name>
        <dbReference type="ChEBI" id="CHEBI:18420"/>
        <note>catalytic</note>
    </ligand>
</feature>
<evidence type="ECO:0000256" key="6">
    <source>
        <dbReference type="ARBA" id="ARBA00022801"/>
    </source>
</evidence>
<dbReference type="PROSITE" id="PS01070">
    <property type="entry name" value="NUCLEASE_NON_SPEC"/>
    <property type="match status" value="1"/>
</dbReference>
<feature type="domain" description="ENPP1-3/EXOG-like endonuclease/phosphodiesterase" evidence="11">
    <location>
        <begin position="193"/>
        <end position="417"/>
    </location>
</feature>
<evidence type="ECO:0000256" key="1">
    <source>
        <dbReference type="ARBA" id="ARBA00001946"/>
    </source>
</evidence>
<dbReference type="PANTHER" id="PTHR13966">
    <property type="entry name" value="ENDONUCLEASE RELATED"/>
    <property type="match status" value="1"/>
</dbReference>
<evidence type="ECO:0000259" key="11">
    <source>
        <dbReference type="SMART" id="SM00477"/>
    </source>
</evidence>
<dbReference type="Gene3D" id="3.40.570.10">
    <property type="entry name" value="Extracellular Endonuclease, subunit A"/>
    <property type="match status" value="1"/>
</dbReference>
<evidence type="ECO:0000256" key="8">
    <source>
        <dbReference type="PIRSR" id="PIRSR640255-1"/>
    </source>
</evidence>
<evidence type="ECO:0000313" key="14">
    <source>
        <dbReference type="Proteomes" id="UP000283538"/>
    </source>
</evidence>
<gene>
    <name evidence="13" type="ORF">DW701_09720</name>
</gene>
<dbReference type="RefSeq" id="WP_118226357.1">
    <property type="nucleotide sequence ID" value="NZ_JAQECU010000023.1"/>
</dbReference>
<dbReference type="InterPro" id="IPR001604">
    <property type="entry name" value="Endo_G_ENPP1-like_dom"/>
</dbReference>
<dbReference type="InterPro" id="IPR040255">
    <property type="entry name" value="Non-specific_endonuclease"/>
</dbReference>
<dbReference type="SMART" id="SM00892">
    <property type="entry name" value="Endonuclease_NS"/>
    <property type="match status" value="1"/>
</dbReference>
<dbReference type="PROSITE" id="PS51257">
    <property type="entry name" value="PROKAR_LIPOPROTEIN"/>
    <property type="match status" value="1"/>
</dbReference>
<feature type="domain" description="DNA/RNA non-specific endonuclease/pyrophosphatase/phosphodiesterase" evidence="12">
    <location>
        <begin position="190"/>
        <end position="417"/>
    </location>
</feature>
<evidence type="ECO:0000313" key="13">
    <source>
        <dbReference type="EMBL" id="RHF08626.1"/>
    </source>
</evidence>
<dbReference type="GO" id="GO:0004519">
    <property type="term" value="F:endonuclease activity"/>
    <property type="evidence" value="ECO:0007669"/>
    <property type="project" value="UniProtKB-KW"/>
</dbReference>